<reference evidence="2" key="1">
    <citation type="journal article" date="2022" name="Nat. Microbiol.">
        <title>Unique mobile elements and scalable gene flow at the prokaryote-eukaryote boundary revealed by circularized Asgard archaea genomes.</title>
        <authorList>
            <person name="Wu F."/>
            <person name="Speth D.R."/>
            <person name="Philosof A."/>
            <person name="Cremiere A."/>
            <person name="Narayanan A."/>
            <person name="Barco R.A."/>
            <person name="Connon S.A."/>
            <person name="Amend J.P."/>
            <person name="Antoshechkin I.A."/>
            <person name="Orphan V.J."/>
        </authorList>
    </citation>
    <scope>NUCLEOTIDE SEQUENCE</scope>
    <source>
        <strain evidence="2">PR6</strain>
    </source>
</reference>
<organism evidence="2">
    <name type="scientific">Candidatus Heimdallarchaeum endolithica</name>
    <dbReference type="NCBI Taxonomy" id="2876572"/>
    <lineage>
        <taxon>Archaea</taxon>
        <taxon>Promethearchaeati</taxon>
        <taxon>Candidatus Heimdallarchaeota</taxon>
        <taxon>Candidatus Heimdallarchaeia (ex Rinke et al. 2021) (nom. nud.)</taxon>
        <taxon>Candidatus Heimdallarchaeales</taxon>
        <taxon>Candidatus Heimdallarchaeaceae</taxon>
        <taxon>Candidatus Heimdallarchaeum</taxon>
    </lineage>
</organism>
<protein>
    <recommendedName>
        <fullName evidence="3">Metal-dependent hydrolase</fullName>
    </recommendedName>
</protein>
<keyword evidence="1" id="KW-0812">Transmembrane</keyword>
<sequence>MPFTPFHFGFAIFLWSIFFLLDPIALLIGCVIIDLEPIVYIIFGVGKLHGIMHSFFGVFVFLLPTSLLSWGTYKILKLESHIKAYNPFISLLSSFIALVSHIFFDTIIYPEMMFFYPFSKKTGILFGLWSLRTDYLILTIMFFTGLILLILRFFYVKTKKKQKNEVEKQPEKE</sequence>
<proteinExistence type="predicted"/>
<feature type="transmembrane region" description="Helical" evidence="1">
    <location>
        <begin position="88"/>
        <end position="109"/>
    </location>
</feature>
<evidence type="ECO:0008006" key="3">
    <source>
        <dbReference type="Google" id="ProtNLM"/>
    </source>
</evidence>
<feature type="transmembrane region" description="Helical" evidence="1">
    <location>
        <begin position="12"/>
        <end position="43"/>
    </location>
</feature>
<gene>
    <name evidence="2" type="ORF">K9W46_12345</name>
</gene>
<accession>A0A9Y1FN69</accession>
<feature type="transmembrane region" description="Helical" evidence="1">
    <location>
        <begin position="55"/>
        <end position="76"/>
    </location>
</feature>
<evidence type="ECO:0000256" key="1">
    <source>
        <dbReference type="SAM" id="Phobius"/>
    </source>
</evidence>
<dbReference type="AlphaFoldDB" id="A0A9Y1FN69"/>
<dbReference type="EMBL" id="CP084167">
    <property type="protein sequence ID" value="UJG43150.1"/>
    <property type="molecule type" value="Genomic_DNA"/>
</dbReference>
<keyword evidence="1" id="KW-1133">Transmembrane helix</keyword>
<keyword evidence="1" id="KW-0472">Membrane</keyword>
<name>A0A9Y1FN69_9ARCH</name>
<evidence type="ECO:0000313" key="2">
    <source>
        <dbReference type="EMBL" id="UJG43150.1"/>
    </source>
</evidence>
<feature type="transmembrane region" description="Helical" evidence="1">
    <location>
        <begin position="135"/>
        <end position="155"/>
    </location>
</feature>
<dbReference type="Proteomes" id="UP001200513">
    <property type="component" value="Chromosome"/>
</dbReference>